<evidence type="ECO:0000259" key="21">
    <source>
        <dbReference type="PROSITE" id="PS51456"/>
    </source>
</evidence>
<evidence type="ECO:0000313" key="23">
    <source>
        <dbReference type="EMBL" id="PWN24363.1"/>
    </source>
</evidence>
<keyword evidence="13 17" id="KW-0505">Motor protein</keyword>
<dbReference type="GeneID" id="37025120"/>
<dbReference type="InterPro" id="IPR001199">
    <property type="entry name" value="Cyt_B5-like_heme/steroid-bd"/>
</dbReference>
<feature type="transmembrane region" description="Helical" evidence="19">
    <location>
        <begin position="1210"/>
        <end position="1231"/>
    </location>
</feature>
<dbReference type="GO" id="GO:0030428">
    <property type="term" value="C:cell septum"/>
    <property type="evidence" value="ECO:0007669"/>
    <property type="project" value="TreeGrafter"/>
</dbReference>
<evidence type="ECO:0000259" key="22">
    <source>
        <dbReference type="PROSITE" id="PS51998"/>
    </source>
</evidence>
<dbReference type="PANTHER" id="PTHR22914">
    <property type="entry name" value="CHITIN SYNTHASE"/>
    <property type="match status" value="1"/>
</dbReference>
<evidence type="ECO:0000256" key="5">
    <source>
        <dbReference type="ARBA" id="ARBA00022676"/>
    </source>
</evidence>
<feature type="transmembrane region" description="Helical" evidence="19">
    <location>
        <begin position="943"/>
        <end position="965"/>
    </location>
</feature>
<sequence>MSSDASQHDLAHLASSTSTSSHPTAASIVQTLQQRLRSDQPYTRLSSSTLVVVNPLRPLANLNDASAQDYQARTYGGATWEKERQPSPEEVLPPHPYELACRAYHMMRRTGEPQSILSLGSSDAGKSFASKLVTEELLRLASSHSRQELKQAQQLKAFDILLTSFGCAKTRQNSNASRFHRYLELHFTHQGRLAGATALTYGLEKARLVQPIAREERSFHVFYQLLAGATQQEREDFKLQDVTEYALLSSSGCYRLPAGGEVSDDRIAFEALRDAMKTLGFKGKHVHAIFTLLSAVLLLGNIDFTDRSGEEGCEVANHEMLDDVASLLGVEAHELGATLTNRSRWVRKELVSQVLTREAAQKQRDGLVRDLYAILFAFVVETANHRFSPASPAEAPQRIALLDMPGFQQQQGQTATFSDFSINVANECLLNWVQRAHVAQQNEMVADGVEMPEDLIVEQQEDNTTACVELLRGSVVGTQATDRKPAGLLGSLSKLGQAVRSGEAREEDENATQREFDSFAPYAAYVKGTSPHSFGVKHYNSPAPTTYSLSSFLAQDMDVLDSAFVQLLRRSHTSFVARLFAGPSLATESHPHDPNTIVNAQVSARPLRVPAGSEQPLLDPSKHYGVTRQMNATLSSILGVVGHTQQWRMFCIRPNDISQPGSFDTRSVTAQVESLRLPALIARARAQEQWVRSVPYDEFCQRYNEWIAGPSAAAGASAPREKAQAFVIANAWREGADFAFGQGKVWLAYGVWRRMEDRLRSTEGGEDLAAQSAASMSLDALSPPPLGRDQSMASLLSPMGGHGALAGGASSEDDLLLRPRPSDVTNPFNTPGADKSSIFNDAGGMLAGAGAGVGAGAGWNEWEKHNNANAARAYGDIDPVLAEKASLPRGIDAVEEVETSAIRRWWVRFVWLFTWWIPSSLLSSCGGMKRPDVQMAWREKVTICALIFLSCALVLFYILAFGRILCPNQNKAWNAQQLSTHAGEDDYYVAVAGKVYDLTKFYKSQHSDISNLQVDQTTMLQLAGQDLTPYFPVPLTLGCPTLVTDESFTLTLNSNLTATITQAVHTSGSQQADQSSKLANNRWYTQRFLPKMKGYYKGDYVYSKKQVSNDSSWRTWAIVDEKVYDLTNYLNTVSTSTQDSSGGQAVAFLDSSITDLFKSQPGTDITNDYHKAMNSLSATAKAANQNCLDNVFYAGKTDFRDTAKCQVQNYLLLSFSCLIVATILAKFIAALQLTSKRNPEQQDKFVICQVPCYTEGEDELRKTIDSIAGQKYDDKRKLLFITCDGMIVGSGNETPTPRIVLDILGVDPKVDPEPLMFKSIAEGSKQLNYAKVYSGLYEFEGHVVPYVVVVKCGRPSERTKPGNRGKRDTQILLMRYLNRVHFDSPMYPMELEIYHQMKNVIGIDPAFYEFVLMVDADTSVEPDGLNRLVAVAADDSRIIALCGETTLDNEEGSWWTMIQVYEYYISHHLAKAFESLFGSVTCLPGCFSMYRIRSADKGRPLFISNRIIDDYSENRVDTLHKKNLLQLGEDRYLTTLILKHFPAFRTKFTPDAKAHTAAPDQFGVLLSQRRRWINSTVHNLAELVLMPELCGFCLFSMRFVVFVDLLGTIILPATVVYLIYLIVTVATGQGQFPLISIILIAAVYGLQAIIFLVKRQWQYIGWLIIYILAYPIYSFFLPVYSFWHMDDFSWGNTRVVVGEKGNKKIIAGTDDEPYDDSMIPLVRFSEYQRDVWEHGGTVRGEGDGMSVYSGAPGVGGPLGGGFDSPFGGGPSHPPSMYKVPSYAGSAVGGDNASTYDYFQTTNVLGRNGSPAHSRASSYGFAGQGGGGSPSRPGSRAASTMFNPGNNSGGGGGGMPRAPSMSMLSGNALQHNPNANAMMTPSFSTGSMWGMPSYSSTSMPMGTPHPTTMSMYGGFPSLPSMGTPGMGMDNRSSMMLFGASPMMPAGGMMANPFAPSNPASPSAAAGGSAALGRNEEPNPSEEELRTAIITFLGAQADLYHVTKRQVRTAVEDCFVNADLKSKKATLDRLIDAVLKGE</sequence>
<organism evidence="23 24">
    <name type="scientific">Jaminaea rosea</name>
    <dbReference type="NCBI Taxonomy" id="1569628"/>
    <lineage>
        <taxon>Eukaryota</taxon>
        <taxon>Fungi</taxon>
        <taxon>Dikarya</taxon>
        <taxon>Basidiomycota</taxon>
        <taxon>Ustilaginomycotina</taxon>
        <taxon>Exobasidiomycetes</taxon>
        <taxon>Microstromatales</taxon>
        <taxon>Microstromatales incertae sedis</taxon>
        <taxon>Jaminaea</taxon>
    </lineage>
</organism>
<proteinExistence type="inferred from homology"/>
<keyword evidence="7 19" id="KW-0812">Transmembrane</keyword>
<keyword evidence="16" id="KW-0968">Cytoplasmic vesicle</keyword>
<dbReference type="InterPro" id="IPR036961">
    <property type="entry name" value="Kinesin_motor_dom_sf"/>
</dbReference>
<protein>
    <recommendedName>
        <fullName evidence="3">chitin synthase</fullName>
        <ecNumber evidence="3">2.4.1.16</ecNumber>
    </recommendedName>
</protein>
<dbReference type="SMART" id="SM01117">
    <property type="entry name" value="Cyt-b5"/>
    <property type="match status" value="2"/>
</dbReference>
<keyword evidence="5" id="KW-0328">Glycosyltransferase</keyword>
<keyword evidence="10 19" id="KW-1133">Transmembrane helix</keyword>
<dbReference type="PANTHER" id="PTHR22914:SF13">
    <property type="entry name" value="CHITIN SYNTHASE"/>
    <property type="match status" value="1"/>
</dbReference>
<dbReference type="GO" id="GO:0004100">
    <property type="term" value="F:chitin synthase activity"/>
    <property type="evidence" value="ECO:0007669"/>
    <property type="project" value="UniProtKB-EC"/>
</dbReference>
<evidence type="ECO:0000256" key="18">
    <source>
        <dbReference type="SAM" id="MobiDB-lite"/>
    </source>
</evidence>
<dbReference type="GO" id="GO:0031505">
    <property type="term" value="P:fungal-type cell wall organization"/>
    <property type="evidence" value="ECO:0007669"/>
    <property type="project" value="TreeGrafter"/>
</dbReference>
<evidence type="ECO:0000256" key="3">
    <source>
        <dbReference type="ARBA" id="ARBA00012543"/>
    </source>
</evidence>
<gene>
    <name evidence="23" type="ORF">BDZ90DRAFT_122125</name>
</gene>
<dbReference type="Gene3D" id="3.10.120.10">
    <property type="entry name" value="Cytochrome b5-like heme/steroid binding domain"/>
    <property type="match status" value="1"/>
</dbReference>
<feature type="region of interest" description="Disordered" evidence="18">
    <location>
        <begin position="1"/>
        <end position="25"/>
    </location>
</feature>
<dbReference type="InterPro" id="IPR014876">
    <property type="entry name" value="DEK_C"/>
</dbReference>
<dbReference type="SMART" id="SM00242">
    <property type="entry name" value="MYSc"/>
    <property type="match status" value="1"/>
</dbReference>
<feature type="compositionally biased region" description="Basic and acidic residues" evidence="18">
    <location>
        <begin position="1"/>
        <end position="11"/>
    </location>
</feature>
<evidence type="ECO:0000259" key="20">
    <source>
        <dbReference type="PROSITE" id="PS50255"/>
    </source>
</evidence>
<dbReference type="FunFam" id="1.10.10.820:FF:000001">
    <property type="entry name" value="Myosin heavy chain"/>
    <property type="match status" value="1"/>
</dbReference>
<dbReference type="Pfam" id="PF03142">
    <property type="entry name" value="Chitin_synth_2"/>
    <property type="match status" value="1"/>
</dbReference>
<evidence type="ECO:0000256" key="16">
    <source>
        <dbReference type="ARBA" id="ARBA00023329"/>
    </source>
</evidence>
<feature type="transmembrane region" description="Helical" evidence="19">
    <location>
        <begin position="1660"/>
        <end position="1683"/>
    </location>
</feature>
<dbReference type="RefSeq" id="XP_025358975.1">
    <property type="nucleotide sequence ID" value="XM_025503297.1"/>
</dbReference>
<dbReference type="OrthoDB" id="370884at2759"/>
<dbReference type="Proteomes" id="UP000245884">
    <property type="component" value="Unassembled WGS sequence"/>
</dbReference>
<accession>A0A316UK69</accession>
<keyword evidence="24" id="KW-1185">Reference proteome</keyword>
<dbReference type="PROSITE" id="PS51998">
    <property type="entry name" value="DEK_C"/>
    <property type="match status" value="1"/>
</dbReference>
<dbReference type="Gene3D" id="1.10.10.60">
    <property type="entry name" value="Homeodomain-like"/>
    <property type="match status" value="1"/>
</dbReference>
<feature type="compositionally biased region" description="Polar residues" evidence="18">
    <location>
        <begin position="1863"/>
        <end position="1873"/>
    </location>
</feature>
<name>A0A316UK69_9BASI</name>
<dbReference type="PRINTS" id="PR00193">
    <property type="entry name" value="MYOSINHEAVY"/>
</dbReference>
<dbReference type="EMBL" id="KZ819681">
    <property type="protein sequence ID" value="PWN24363.1"/>
    <property type="molecule type" value="Genomic_DNA"/>
</dbReference>
<feature type="domain" description="DEK-C" evidence="22">
    <location>
        <begin position="1977"/>
        <end position="2034"/>
    </location>
</feature>
<keyword evidence="12 19" id="KW-0472">Membrane</keyword>
<keyword evidence="4" id="KW-1003">Cell membrane</keyword>
<dbReference type="Pfam" id="PF08766">
    <property type="entry name" value="DEK_C"/>
    <property type="match status" value="1"/>
</dbReference>
<evidence type="ECO:0000256" key="6">
    <source>
        <dbReference type="ARBA" id="ARBA00022679"/>
    </source>
</evidence>
<feature type="compositionally biased region" description="Low complexity" evidence="18">
    <location>
        <begin position="1956"/>
        <end position="1969"/>
    </location>
</feature>
<comment type="subcellular location">
    <subcellularLocation>
        <location evidence="2">Cell membrane</location>
        <topology evidence="2">Multi-pass membrane protein</topology>
    </subcellularLocation>
    <subcellularLocation>
        <location evidence="1">Cytoplasmic vesicle membrane</location>
        <topology evidence="1">Multi-pass membrane protein</topology>
    </subcellularLocation>
</comment>
<dbReference type="GO" id="GO:0005886">
    <property type="term" value="C:plasma membrane"/>
    <property type="evidence" value="ECO:0007669"/>
    <property type="project" value="UniProtKB-SubCell"/>
</dbReference>
<evidence type="ECO:0000256" key="19">
    <source>
        <dbReference type="SAM" id="Phobius"/>
    </source>
</evidence>
<dbReference type="Pfam" id="PF00063">
    <property type="entry name" value="Myosin_head"/>
    <property type="match status" value="1"/>
</dbReference>
<keyword evidence="11 17" id="KW-0518">Myosin</keyword>
<dbReference type="InterPro" id="IPR001609">
    <property type="entry name" value="Myosin_head_motor_dom-like"/>
</dbReference>
<feature type="transmembrane region" description="Helical" evidence="19">
    <location>
        <begin position="905"/>
        <end position="922"/>
    </location>
</feature>
<dbReference type="SUPFAM" id="SSF109715">
    <property type="entry name" value="DEK C-terminal domain"/>
    <property type="match status" value="1"/>
</dbReference>
<dbReference type="InterPro" id="IPR027417">
    <property type="entry name" value="P-loop_NTPase"/>
</dbReference>
<evidence type="ECO:0000256" key="14">
    <source>
        <dbReference type="ARBA" id="ARBA00023180"/>
    </source>
</evidence>
<evidence type="ECO:0000256" key="1">
    <source>
        <dbReference type="ARBA" id="ARBA00004439"/>
    </source>
</evidence>
<evidence type="ECO:0000256" key="2">
    <source>
        <dbReference type="ARBA" id="ARBA00004651"/>
    </source>
</evidence>
<feature type="transmembrane region" description="Helical" evidence="19">
    <location>
        <begin position="1634"/>
        <end position="1653"/>
    </location>
</feature>
<dbReference type="GO" id="GO:0003774">
    <property type="term" value="F:cytoskeletal motor activity"/>
    <property type="evidence" value="ECO:0007669"/>
    <property type="project" value="UniProtKB-UniRule"/>
</dbReference>
<evidence type="ECO:0000256" key="10">
    <source>
        <dbReference type="ARBA" id="ARBA00022989"/>
    </source>
</evidence>
<feature type="transmembrane region" description="Helical" evidence="19">
    <location>
        <begin position="1599"/>
        <end position="1622"/>
    </location>
</feature>
<dbReference type="GO" id="GO:0016459">
    <property type="term" value="C:myosin complex"/>
    <property type="evidence" value="ECO:0007669"/>
    <property type="project" value="UniProtKB-KW"/>
</dbReference>
<evidence type="ECO:0000256" key="4">
    <source>
        <dbReference type="ARBA" id="ARBA00022475"/>
    </source>
</evidence>
<evidence type="ECO:0000256" key="9">
    <source>
        <dbReference type="ARBA" id="ARBA00022840"/>
    </source>
</evidence>
<keyword evidence="14" id="KW-0325">Glycoprotein</keyword>
<dbReference type="GO" id="GO:0005524">
    <property type="term" value="F:ATP binding"/>
    <property type="evidence" value="ECO:0007669"/>
    <property type="project" value="UniProtKB-UniRule"/>
</dbReference>
<feature type="domain" description="Cytochrome b5 heme-binding" evidence="20">
    <location>
        <begin position="970"/>
        <end position="1031"/>
    </location>
</feature>
<dbReference type="GO" id="GO:0030659">
    <property type="term" value="C:cytoplasmic vesicle membrane"/>
    <property type="evidence" value="ECO:0007669"/>
    <property type="project" value="UniProtKB-SubCell"/>
</dbReference>
<feature type="binding site" evidence="17">
    <location>
        <begin position="120"/>
        <end position="127"/>
    </location>
    <ligand>
        <name>ATP</name>
        <dbReference type="ChEBI" id="CHEBI:30616"/>
    </ligand>
</feature>
<feature type="region of interest" description="Disordered" evidence="18">
    <location>
        <begin position="1956"/>
        <end position="1981"/>
    </location>
</feature>
<dbReference type="EC" id="2.4.1.16" evidence="3"/>
<comment type="similarity">
    <text evidence="17">Belongs to the TRAFAC class myosin-kinesin ATPase superfamily. Myosin family.</text>
</comment>
<feature type="domain" description="Myosin motor" evidence="21">
    <location>
        <begin position="12"/>
        <end position="760"/>
    </location>
</feature>
<evidence type="ECO:0000313" key="24">
    <source>
        <dbReference type="Proteomes" id="UP000245884"/>
    </source>
</evidence>
<dbReference type="Gene3D" id="1.10.10.820">
    <property type="match status" value="1"/>
</dbReference>
<dbReference type="PROSITE" id="PS51456">
    <property type="entry name" value="MYOSIN_MOTOR"/>
    <property type="match status" value="1"/>
</dbReference>
<keyword evidence="15 17" id="KW-0009">Actin-binding</keyword>
<keyword evidence="8 17" id="KW-0547">Nucleotide-binding</keyword>
<evidence type="ECO:0000256" key="12">
    <source>
        <dbReference type="ARBA" id="ARBA00023136"/>
    </source>
</evidence>
<evidence type="ECO:0000256" key="7">
    <source>
        <dbReference type="ARBA" id="ARBA00022692"/>
    </source>
</evidence>
<evidence type="ECO:0000256" key="17">
    <source>
        <dbReference type="PROSITE-ProRule" id="PRU00782"/>
    </source>
</evidence>
<evidence type="ECO:0000256" key="13">
    <source>
        <dbReference type="ARBA" id="ARBA00023175"/>
    </source>
</evidence>
<dbReference type="InterPro" id="IPR036400">
    <property type="entry name" value="Cyt_B5-like_heme/steroid_sf"/>
</dbReference>
<dbReference type="InterPro" id="IPR004835">
    <property type="entry name" value="Chitin_synth"/>
</dbReference>
<dbReference type="GO" id="GO:0006031">
    <property type="term" value="P:chitin biosynthetic process"/>
    <property type="evidence" value="ECO:0007669"/>
    <property type="project" value="TreeGrafter"/>
</dbReference>
<dbReference type="Gene3D" id="1.20.58.530">
    <property type="match status" value="1"/>
</dbReference>
<dbReference type="Pfam" id="PF00173">
    <property type="entry name" value="Cyt-b5"/>
    <property type="match status" value="1"/>
</dbReference>
<dbReference type="STRING" id="1569628.A0A316UK69"/>
<keyword evidence="6" id="KW-0808">Transferase</keyword>
<dbReference type="SUPFAM" id="SSF55856">
    <property type="entry name" value="Cytochrome b5-like heme/steroid binding domain"/>
    <property type="match status" value="1"/>
</dbReference>
<dbReference type="CDD" id="cd04190">
    <property type="entry name" value="Chitin_synth_C"/>
    <property type="match status" value="1"/>
</dbReference>
<dbReference type="PROSITE" id="PS50255">
    <property type="entry name" value="CYTOCHROME_B5_2"/>
    <property type="match status" value="1"/>
</dbReference>
<dbReference type="Gene3D" id="3.40.850.10">
    <property type="entry name" value="Kinesin motor domain"/>
    <property type="match status" value="1"/>
</dbReference>
<feature type="region of interest" description="Disordered" evidence="18">
    <location>
        <begin position="803"/>
        <end position="832"/>
    </location>
</feature>
<evidence type="ECO:0000256" key="15">
    <source>
        <dbReference type="ARBA" id="ARBA00023203"/>
    </source>
</evidence>
<dbReference type="SUPFAM" id="SSF53448">
    <property type="entry name" value="Nucleotide-diphospho-sugar transferases"/>
    <property type="match status" value="1"/>
</dbReference>
<reference evidence="23 24" key="1">
    <citation type="journal article" date="2018" name="Mol. Biol. Evol.">
        <title>Broad Genomic Sampling Reveals a Smut Pathogenic Ancestry of the Fungal Clade Ustilaginomycotina.</title>
        <authorList>
            <person name="Kijpornyongpan T."/>
            <person name="Mondo S.J."/>
            <person name="Barry K."/>
            <person name="Sandor L."/>
            <person name="Lee J."/>
            <person name="Lipzen A."/>
            <person name="Pangilinan J."/>
            <person name="LaButti K."/>
            <person name="Hainaut M."/>
            <person name="Henrissat B."/>
            <person name="Grigoriev I.V."/>
            <person name="Spatafora J.W."/>
            <person name="Aime M.C."/>
        </authorList>
    </citation>
    <scope>NUCLEOTIDE SEQUENCE [LARGE SCALE GENOMIC DNA]</scope>
    <source>
        <strain evidence="23 24">MCA 5214</strain>
    </source>
</reference>
<dbReference type="Gene3D" id="1.20.120.720">
    <property type="entry name" value="Myosin VI head, motor domain, U50 subdomain"/>
    <property type="match status" value="1"/>
</dbReference>
<feature type="region of interest" description="Disordered" evidence="18">
    <location>
        <begin position="1807"/>
        <end position="1873"/>
    </location>
</feature>
<dbReference type="SUPFAM" id="SSF52540">
    <property type="entry name" value="P-loop containing nucleoside triphosphate hydrolases"/>
    <property type="match status" value="1"/>
</dbReference>
<evidence type="ECO:0000256" key="8">
    <source>
        <dbReference type="ARBA" id="ARBA00022741"/>
    </source>
</evidence>
<dbReference type="GO" id="GO:0003779">
    <property type="term" value="F:actin binding"/>
    <property type="evidence" value="ECO:0007669"/>
    <property type="project" value="UniProtKB-KW"/>
</dbReference>
<dbReference type="InterPro" id="IPR029044">
    <property type="entry name" value="Nucleotide-diphossugar_trans"/>
</dbReference>
<keyword evidence="9 17" id="KW-0067">ATP-binding</keyword>
<feature type="compositionally biased region" description="Low complexity" evidence="18">
    <location>
        <begin position="1829"/>
        <end position="1845"/>
    </location>
</feature>
<feature type="region of interest" description="Actin-binding" evidence="17">
    <location>
        <begin position="634"/>
        <end position="656"/>
    </location>
</feature>
<evidence type="ECO:0000256" key="11">
    <source>
        <dbReference type="ARBA" id="ARBA00023123"/>
    </source>
</evidence>
<feature type="compositionally biased region" description="Low complexity" evidence="18">
    <location>
        <begin position="12"/>
        <end position="25"/>
    </location>
</feature>